<organism evidence="1">
    <name type="scientific">marine sediment metagenome</name>
    <dbReference type="NCBI Taxonomy" id="412755"/>
    <lineage>
        <taxon>unclassified sequences</taxon>
        <taxon>metagenomes</taxon>
        <taxon>ecological metagenomes</taxon>
    </lineage>
</organism>
<dbReference type="AlphaFoldDB" id="X1H0J7"/>
<name>X1H0J7_9ZZZZ</name>
<comment type="caution">
    <text evidence="1">The sequence shown here is derived from an EMBL/GenBank/DDBJ whole genome shotgun (WGS) entry which is preliminary data.</text>
</comment>
<dbReference type="PROSITE" id="PS51257">
    <property type="entry name" value="PROKAR_LIPOPROTEIN"/>
    <property type="match status" value="1"/>
</dbReference>
<gene>
    <name evidence="1" type="ORF">S03H2_12785</name>
</gene>
<protein>
    <submittedName>
        <fullName evidence="1">Uncharacterized protein</fullName>
    </submittedName>
</protein>
<accession>X1H0J7</accession>
<evidence type="ECO:0000313" key="1">
    <source>
        <dbReference type="EMBL" id="GAH47379.1"/>
    </source>
</evidence>
<sequence>MDKYMISIKWVLCFLKGLIFFGLITASCSYEPLEKIRPEIIPGSADFSKYISIGGSWSAGFMDGSLYTFGQENSFPSILAGQLTQAGGEGFSQPDIHSKNGYNPFASDAQNIRGKYVYKFLTPDSPQPVIESTEGEIPTSYTGELTELNNFAVPGFRWNLIP</sequence>
<proteinExistence type="predicted"/>
<reference evidence="1" key="1">
    <citation type="journal article" date="2014" name="Front. Microbiol.">
        <title>High frequency of phylogenetically diverse reductive dehalogenase-homologous genes in deep subseafloor sedimentary metagenomes.</title>
        <authorList>
            <person name="Kawai M."/>
            <person name="Futagami T."/>
            <person name="Toyoda A."/>
            <person name="Takaki Y."/>
            <person name="Nishi S."/>
            <person name="Hori S."/>
            <person name="Arai W."/>
            <person name="Tsubouchi T."/>
            <person name="Morono Y."/>
            <person name="Uchiyama I."/>
            <person name="Ito T."/>
            <person name="Fujiyama A."/>
            <person name="Inagaki F."/>
            <person name="Takami H."/>
        </authorList>
    </citation>
    <scope>NUCLEOTIDE SEQUENCE</scope>
    <source>
        <strain evidence="1">Expedition CK06-06</strain>
    </source>
</reference>
<dbReference type="EMBL" id="BARU01006498">
    <property type="protein sequence ID" value="GAH47379.1"/>
    <property type="molecule type" value="Genomic_DNA"/>
</dbReference>